<gene>
    <name evidence="1" type="ORF">BDM02DRAFT_3194419</name>
</gene>
<name>A0ACB6YX27_THEGA</name>
<protein>
    <submittedName>
        <fullName evidence="1">Uncharacterized protein</fullName>
    </submittedName>
</protein>
<comment type="caution">
    <text evidence="1">The sequence shown here is derived from an EMBL/GenBank/DDBJ whole genome shotgun (WGS) entry which is preliminary data.</text>
</comment>
<accession>A0ACB6YX27</accession>
<sequence length="168" mass="19311">MSQKWAFQGIDTLAKHANTELRCQIHELKLLFLFSHDNINCQFRAFEQQIDRQTTFDSDTASTIYLIPRSENVRSDNHALQEQQKVGRANPITPRDVIKLSMPGATRVAAQMKHRILHFLLDSPKFNVESYKHCDDAALRPPPSVRELPCGRENQTIHHIRDLQVCGP</sequence>
<evidence type="ECO:0000313" key="2">
    <source>
        <dbReference type="Proteomes" id="UP000886501"/>
    </source>
</evidence>
<reference evidence="1" key="1">
    <citation type="submission" date="2019-10" db="EMBL/GenBank/DDBJ databases">
        <authorList>
            <consortium name="DOE Joint Genome Institute"/>
            <person name="Kuo A."/>
            <person name="Miyauchi S."/>
            <person name="Kiss E."/>
            <person name="Drula E."/>
            <person name="Kohler A."/>
            <person name="Sanchez-Garcia M."/>
            <person name="Andreopoulos B."/>
            <person name="Barry K.W."/>
            <person name="Bonito G."/>
            <person name="Buee M."/>
            <person name="Carver A."/>
            <person name="Chen C."/>
            <person name="Cichocki N."/>
            <person name="Clum A."/>
            <person name="Culley D."/>
            <person name="Crous P.W."/>
            <person name="Fauchery L."/>
            <person name="Girlanda M."/>
            <person name="Hayes R."/>
            <person name="Keri Z."/>
            <person name="Labutti K."/>
            <person name="Lipzen A."/>
            <person name="Lombard V."/>
            <person name="Magnuson J."/>
            <person name="Maillard F."/>
            <person name="Morin E."/>
            <person name="Murat C."/>
            <person name="Nolan M."/>
            <person name="Ohm R."/>
            <person name="Pangilinan J."/>
            <person name="Pereira M."/>
            <person name="Perotto S."/>
            <person name="Peter M."/>
            <person name="Riley R."/>
            <person name="Sitrit Y."/>
            <person name="Stielow B."/>
            <person name="Szollosi G."/>
            <person name="Zifcakova L."/>
            <person name="Stursova M."/>
            <person name="Spatafora J.W."/>
            <person name="Tedersoo L."/>
            <person name="Vaario L.-M."/>
            <person name="Yamada A."/>
            <person name="Yan M."/>
            <person name="Wang P."/>
            <person name="Xu J."/>
            <person name="Bruns T."/>
            <person name="Baldrian P."/>
            <person name="Vilgalys R."/>
            <person name="Henrissat B."/>
            <person name="Grigoriev I.V."/>
            <person name="Hibbett D."/>
            <person name="Nagy L.G."/>
            <person name="Martin F.M."/>
        </authorList>
    </citation>
    <scope>NUCLEOTIDE SEQUENCE</scope>
    <source>
        <strain evidence="1">P2</strain>
    </source>
</reference>
<proteinExistence type="predicted"/>
<dbReference type="Proteomes" id="UP000886501">
    <property type="component" value="Unassembled WGS sequence"/>
</dbReference>
<dbReference type="EMBL" id="MU119069">
    <property type="protein sequence ID" value="KAF9641852.1"/>
    <property type="molecule type" value="Genomic_DNA"/>
</dbReference>
<keyword evidence="2" id="KW-1185">Reference proteome</keyword>
<reference evidence="1" key="2">
    <citation type="journal article" date="2020" name="Nat. Commun.">
        <title>Large-scale genome sequencing of mycorrhizal fungi provides insights into the early evolution of symbiotic traits.</title>
        <authorList>
            <person name="Miyauchi S."/>
            <person name="Kiss E."/>
            <person name="Kuo A."/>
            <person name="Drula E."/>
            <person name="Kohler A."/>
            <person name="Sanchez-Garcia M."/>
            <person name="Morin E."/>
            <person name="Andreopoulos B."/>
            <person name="Barry K.W."/>
            <person name="Bonito G."/>
            <person name="Buee M."/>
            <person name="Carver A."/>
            <person name="Chen C."/>
            <person name="Cichocki N."/>
            <person name="Clum A."/>
            <person name="Culley D."/>
            <person name="Crous P.W."/>
            <person name="Fauchery L."/>
            <person name="Girlanda M."/>
            <person name="Hayes R.D."/>
            <person name="Keri Z."/>
            <person name="LaButti K."/>
            <person name="Lipzen A."/>
            <person name="Lombard V."/>
            <person name="Magnuson J."/>
            <person name="Maillard F."/>
            <person name="Murat C."/>
            <person name="Nolan M."/>
            <person name="Ohm R.A."/>
            <person name="Pangilinan J."/>
            <person name="Pereira M.F."/>
            <person name="Perotto S."/>
            <person name="Peter M."/>
            <person name="Pfister S."/>
            <person name="Riley R."/>
            <person name="Sitrit Y."/>
            <person name="Stielow J.B."/>
            <person name="Szollosi G."/>
            <person name="Zifcakova L."/>
            <person name="Stursova M."/>
            <person name="Spatafora J.W."/>
            <person name="Tedersoo L."/>
            <person name="Vaario L.M."/>
            <person name="Yamada A."/>
            <person name="Yan M."/>
            <person name="Wang P."/>
            <person name="Xu J."/>
            <person name="Bruns T."/>
            <person name="Baldrian P."/>
            <person name="Vilgalys R."/>
            <person name="Dunand C."/>
            <person name="Henrissat B."/>
            <person name="Grigoriev I.V."/>
            <person name="Hibbett D."/>
            <person name="Nagy L.G."/>
            <person name="Martin F.M."/>
        </authorList>
    </citation>
    <scope>NUCLEOTIDE SEQUENCE</scope>
    <source>
        <strain evidence="1">P2</strain>
    </source>
</reference>
<evidence type="ECO:0000313" key="1">
    <source>
        <dbReference type="EMBL" id="KAF9641852.1"/>
    </source>
</evidence>
<organism evidence="1 2">
    <name type="scientific">Thelephora ganbajun</name>
    <name type="common">Ganba fungus</name>
    <dbReference type="NCBI Taxonomy" id="370292"/>
    <lineage>
        <taxon>Eukaryota</taxon>
        <taxon>Fungi</taxon>
        <taxon>Dikarya</taxon>
        <taxon>Basidiomycota</taxon>
        <taxon>Agaricomycotina</taxon>
        <taxon>Agaricomycetes</taxon>
        <taxon>Thelephorales</taxon>
        <taxon>Thelephoraceae</taxon>
        <taxon>Thelephora</taxon>
    </lineage>
</organism>